<dbReference type="Pfam" id="PF05132">
    <property type="entry name" value="RNA_pol_Rpc4"/>
    <property type="match status" value="1"/>
</dbReference>
<evidence type="ECO:0000256" key="3">
    <source>
        <dbReference type="ARBA" id="ARBA00023163"/>
    </source>
</evidence>
<keyword evidence="4" id="KW-0539">Nucleus</keyword>
<evidence type="ECO:0000256" key="5">
    <source>
        <dbReference type="SAM" id="MobiDB-lite"/>
    </source>
</evidence>
<keyword evidence="3" id="KW-0804">Transcription</keyword>
<dbReference type="EMBL" id="JAEPRA010000005">
    <property type="protein sequence ID" value="KAG2185248.1"/>
    <property type="molecule type" value="Genomic_DNA"/>
</dbReference>
<dbReference type="PANTHER" id="PTHR13408:SF0">
    <property type="entry name" value="DNA-DIRECTED RNA POLYMERASE III SUBUNIT RPC4"/>
    <property type="match status" value="1"/>
</dbReference>
<feature type="compositionally biased region" description="Basic and acidic residues" evidence="5">
    <location>
        <begin position="321"/>
        <end position="335"/>
    </location>
</feature>
<organism evidence="6 7">
    <name type="scientific">Umbelopsis vinacea</name>
    <dbReference type="NCBI Taxonomy" id="44442"/>
    <lineage>
        <taxon>Eukaryota</taxon>
        <taxon>Fungi</taxon>
        <taxon>Fungi incertae sedis</taxon>
        <taxon>Mucoromycota</taxon>
        <taxon>Mucoromycotina</taxon>
        <taxon>Umbelopsidomycetes</taxon>
        <taxon>Umbelopsidales</taxon>
        <taxon>Umbelopsidaceae</taxon>
        <taxon>Umbelopsis</taxon>
    </lineage>
</organism>
<dbReference type="GO" id="GO:0005666">
    <property type="term" value="C:RNA polymerase III complex"/>
    <property type="evidence" value="ECO:0007669"/>
    <property type="project" value="InterPro"/>
</dbReference>
<evidence type="ECO:0000313" key="6">
    <source>
        <dbReference type="EMBL" id="KAG2185248.1"/>
    </source>
</evidence>
<gene>
    <name evidence="6" type="ORF">INT44_002038</name>
</gene>
<evidence type="ECO:0000256" key="1">
    <source>
        <dbReference type="ARBA" id="ARBA00004123"/>
    </source>
</evidence>
<comment type="caution">
    <text evidence="6">The sequence shown here is derived from an EMBL/GenBank/DDBJ whole genome shotgun (WGS) entry which is preliminary data.</text>
</comment>
<dbReference type="OrthoDB" id="5836119at2759"/>
<evidence type="ECO:0000256" key="4">
    <source>
        <dbReference type="ARBA" id="ARBA00023242"/>
    </source>
</evidence>
<feature type="compositionally biased region" description="Polar residues" evidence="5">
    <location>
        <begin position="363"/>
        <end position="374"/>
    </location>
</feature>
<dbReference type="PANTHER" id="PTHR13408">
    <property type="entry name" value="DNA-DIRECTED RNA POLYMERASE III"/>
    <property type="match status" value="1"/>
</dbReference>
<dbReference type="Proteomes" id="UP000612746">
    <property type="component" value="Unassembled WGS sequence"/>
</dbReference>
<feature type="compositionally biased region" description="Basic and acidic residues" evidence="5">
    <location>
        <begin position="232"/>
        <end position="248"/>
    </location>
</feature>
<keyword evidence="2" id="KW-0240">DNA-directed RNA polymerase</keyword>
<dbReference type="GO" id="GO:0042797">
    <property type="term" value="P:tRNA transcription by RNA polymerase III"/>
    <property type="evidence" value="ECO:0007669"/>
    <property type="project" value="TreeGrafter"/>
</dbReference>
<dbReference type="GO" id="GO:0003677">
    <property type="term" value="F:DNA binding"/>
    <property type="evidence" value="ECO:0007669"/>
    <property type="project" value="InterPro"/>
</dbReference>
<comment type="subcellular location">
    <subcellularLocation>
        <location evidence="1">Nucleus</location>
    </subcellularLocation>
</comment>
<dbReference type="AlphaFoldDB" id="A0A8H7Q4P6"/>
<keyword evidence="7" id="KW-1185">Reference proteome</keyword>
<reference evidence="6" key="1">
    <citation type="submission" date="2020-12" db="EMBL/GenBank/DDBJ databases">
        <title>Metabolic potential, ecology and presence of endohyphal bacteria is reflected in genomic diversity of Mucoromycotina.</title>
        <authorList>
            <person name="Muszewska A."/>
            <person name="Okrasinska A."/>
            <person name="Steczkiewicz K."/>
            <person name="Drgas O."/>
            <person name="Orlowska M."/>
            <person name="Perlinska-Lenart U."/>
            <person name="Aleksandrzak-Piekarczyk T."/>
            <person name="Szatraj K."/>
            <person name="Zielenkiewicz U."/>
            <person name="Pilsyk S."/>
            <person name="Malc E."/>
            <person name="Mieczkowski P."/>
            <person name="Kruszewska J.S."/>
            <person name="Biernat P."/>
            <person name="Pawlowska J."/>
        </authorList>
    </citation>
    <scope>NUCLEOTIDE SEQUENCE</scope>
    <source>
        <strain evidence="6">WA0000051536</strain>
    </source>
</reference>
<name>A0A8H7Q4P6_9FUNG</name>
<proteinExistence type="predicted"/>
<dbReference type="InterPro" id="IPR007811">
    <property type="entry name" value="RPC4"/>
</dbReference>
<evidence type="ECO:0000256" key="2">
    <source>
        <dbReference type="ARBA" id="ARBA00022478"/>
    </source>
</evidence>
<protein>
    <submittedName>
        <fullName evidence="6">Uncharacterized protein</fullName>
    </submittedName>
</protein>
<feature type="region of interest" description="Disordered" evidence="5">
    <location>
        <begin position="305"/>
        <end position="382"/>
    </location>
</feature>
<accession>A0A8H7Q4P6</accession>
<sequence>MSAKYFLNRHAKSGGHGPQAFNIMTIEKESTDADVYAPYNPYEMDNMSEAGSETALSTTDSVSSRRLGSLASKTKAIGRLDSVNNHHKTTLGGVQKMRFKPIVPTTRRVIKSNVSLKSDSTIKNELRRTDDPLQKAHTNSHIRRQDIITPKVAASGPFSQGPSFKRSVKGEANIGHITSRDTYHAFSSENDSQTRSSAIYGDIQLPIDLTDTPETKIMYSKRHVFQEMETRDRMAAESDSKAEYDAKSSNDLGDLGNVNNRSLILIQMPSILPSFRPAGEQYNIPHPPSPVSEKNDNIVDISEPETVYLGQSKQKSKATPKKTDKGKSKAKEESKKKGKENRRTSTSSKVVSAADDRSRRKMSVTSLAGLNAEQTESEKSIPRRRPEIDICHLPDGQIGSLLVYKSGKVKLRVGETIMDLESGILANCLEELVIVEPNDKPHACQLGSVQHKLVASPNLDYLFKAQD</sequence>
<feature type="region of interest" description="Disordered" evidence="5">
    <location>
        <begin position="232"/>
        <end position="255"/>
    </location>
</feature>
<evidence type="ECO:0000313" key="7">
    <source>
        <dbReference type="Proteomes" id="UP000612746"/>
    </source>
</evidence>